<dbReference type="Proteomes" id="UP000244722">
    <property type="component" value="Unassembled WGS sequence"/>
</dbReference>
<evidence type="ECO:0000256" key="1">
    <source>
        <dbReference type="SAM" id="MobiDB-lite"/>
    </source>
</evidence>
<feature type="compositionally biased region" description="Polar residues" evidence="1">
    <location>
        <begin position="26"/>
        <end position="39"/>
    </location>
</feature>
<sequence>MRNNQKYGARVLPPPPPAVEIVISDNPPSTASSSGSTITKAPFIPTIRAPEDNSRPPVPTISLPDGDEGKKGTKSAPPVPSISLPGEPSSSASAEPPVPTPPASWRPLPTPRAFPKPPSSNYSSSSSTGCGPTVSCTYCRIPIWSRLVCASSFRFHLECFRAIVATLASNTWGSSRNLRRAAESVRKLSRTIRVLRLLSLPWPPTECNFTAI</sequence>
<protein>
    <submittedName>
        <fullName evidence="2">Uncharacterized protein</fullName>
    </submittedName>
</protein>
<keyword evidence="3" id="KW-1185">Reference proteome</keyword>
<comment type="caution">
    <text evidence="2">The sequence shown here is derived from an EMBL/GenBank/DDBJ whole genome shotgun (WGS) entry which is preliminary data.</text>
</comment>
<evidence type="ECO:0000313" key="2">
    <source>
        <dbReference type="EMBL" id="PUU78342.1"/>
    </source>
</evidence>
<feature type="compositionally biased region" description="Pro residues" evidence="1">
    <location>
        <begin position="96"/>
        <end position="118"/>
    </location>
</feature>
<dbReference type="STRING" id="42251.A0A2T6ZS73"/>
<dbReference type="AlphaFoldDB" id="A0A2T6ZS73"/>
<feature type="compositionally biased region" description="Low complexity" evidence="1">
    <location>
        <begin position="81"/>
        <end position="95"/>
    </location>
</feature>
<evidence type="ECO:0000313" key="3">
    <source>
        <dbReference type="Proteomes" id="UP000244722"/>
    </source>
</evidence>
<gene>
    <name evidence="2" type="ORF">B9Z19DRAFT_86976</name>
</gene>
<dbReference type="EMBL" id="NESQ01000122">
    <property type="protein sequence ID" value="PUU78342.1"/>
    <property type="molecule type" value="Genomic_DNA"/>
</dbReference>
<accession>A0A2T6ZS73</accession>
<reference evidence="2 3" key="1">
    <citation type="submission" date="2017-04" db="EMBL/GenBank/DDBJ databases">
        <title>Draft genome sequence of Tuber borchii Vittad., a whitish edible truffle.</title>
        <authorList>
            <consortium name="DOE Joint Genome Institute"/>
            <person name="Murat C."/>
            <person name="Kuo A."/>
            <person name="Barry K.W."/>
            <person name="Clum A."/>
            <person name="Dockter R.B."/>
            <person name="Fauchery L."/>
            <person name="Iotti M."/>
            <person name="Kohler A."/>
            <person name="Labutti K."/>
            <person name="Lindquist E.A."/>
            <person name="Lipzen A."/>
            <person name="Ohm R.A."/>
            <person name="Wang M."/>
            <person name="Grigoriev I.V."/>
            <person name="Zambonelli A."/>
            <person name="Martin F.M."/>
        </authorList>
    </citation>
    <scope>NUCLEOTIDE SEQUENCE [LARGE SCALE GENOMIC DNA]</scope>
    <source>
        <strain evidence="2 3">Tbo3840</strain>
    </source>
</reference>
<proteinExistence type="predicted"/>
<feature type="region of interest" description="Disordered" evidence="1">
    <location>
        <begin position="1"/>
        <end position="131"/>
    </location>
</feature>
<name>A0A2T6ZS73_TUBBO</name>
<organism evidence="2 3">
    <name type="scientific">Tuber borchii</name>
    <name type="common">White truffle</name>
    <dbReference type="NCBI Taxonomy" id="42251"/>
    <lineage>
        <taxon>Eukaryota</taxon>
        <taxon>Fungi</taxon>
        <taxon>Dikarya</taxon>
        <taxon>Ascomycota</taxon>
        <taxon>Pezizomycotina</taxon>
        <taxon>Pezizomycetes</taxon>
        <taxon>Pezizales</taxon>
        <taxon>Tuberaceae</taxon>
        <taxon>Tuber</taxon>
    </lineage>
</organism>